<comment type="catalytic activity">
    <reaction evidence="1">
        <text>2 a phenolic donor + H2O2 = 2 a phenolic radical donor + 2 H2O</text>
        <dbReference type="Rhea" id="RHEA:56136"/>
        <dbReference type="ChEBI" id="CHEBI:15377"/>
        <dbReference type="ChEBI" id="CHEBI:16240"/>
        <dbReference type="ChEBI" id="CHEBI:139520"/>
        <dbReference type="ChEBI" id="CHEBI:139521"/>
        <dbReference type="EC" id="1.11.1.7"/>
    </reaction>
</comment>
<evidence type="ECO:0000313" key="11">
    <source>
        <dbReference type="EMBL" id="KAL3653414.1"/>
    </source>
</evidence>
<comment type="caution">
    <text evidence="11">The sequence shown here is derived from an EMBL/GenBank/DDBJ whole genome shotgun (WGS) entry which is preliminary data.</text>
</comment>
<evidence type="ECO:0000256" key="2">
    <source>
        <dbReference type="ARBA" id="ARBA00001970"/>
    </source>
</evidence>
<evidence type="ECO:0000256" key="6">
    <source>
        <dbReference type="ARBA" id="ARBA00022723"/>
    </source>
</evidence>
<reference evidence="12" key="1">
    <citation type="journal article" date="2024" name="IScience">
        <title>Strigolactones Initiate the Formation of Haustorium-like Structures in Castilleja.</title>
        <authorList>
            <person name="Buerger M."/>
            <person name="Peterson D."/>
            <person name="Chory J."/>
        </authorList>
    </citation>
    <scope>NUCLEOTIDE SEQUENCE [LARGE SCALE GENOMIC DNA]</scope>
</reference>
<dbReference type="EC" id="1.11.1.7" evidence="3"/>
<dbReference type="AlphaFoldDB" id="A0ABD3EGP9"/>
<keyword evidence="8" id="KW-0408">Iron</keyword>
<keyword evidence="7" id="KW-0560">Oxidoreductase</keyword>
<dbReference type="SUPFAM" id="SSF48113">
    <property type="entry name" value="Heme-dependent peroxidases"/>
    <property type="match status" value="1"/>
</dbReference>
<feature type="domain" description="Plant heme peroxidase family profile" evidence="10">
    <location>
        <begin position="37"/>
        <end position="89"/>
    </location>
</feature>
<evidence type="ECO:0000313" key="12">
    <source>
        <dbReference type="Proteomes" id="UP001632038"/>
    </source>
</evidence>
<comment type="cofactor">
    <cofactor evidence="9">
        <name>Ca(2+)</name>
        <dbReference type="ChEBI" id="CHEBI:29108"/>
    </cofactor>
    <text evidence="9">Binds 2 calcium ions per subunit.</text>
</comment>
<feature type="binding site" evidence="9">
    <location>
        <position position="13"/>
    </location>
    <ligand>
        <name>Ca(2+)</name>
        <dbReference type="ChEBI" id="CHEBI:29108"/>
        <label>2</label>
    </ligand>
</feature>
<protein>
    <recommendedName>
        <fullName evidence="3">peroxidase</fullName>
        <ecNumber evidence="3">1.11.1.7</ecNumber>
    </recommendedName>
</protein>
<evidence type="ECO:0000256" key="8">
    <source>
        <dbReference type="ARBA" id="ARBA00023004"/>
    </source>
</evidence>
<evidence type="ECO:0000256" key="9">
    <source>
        <dbReference type="PIRSR" id="PIRSR600823-3"/>
    </source>
</evidence>
<dbReference type="InterPro" id="IPR000823">
    <property type="entry name" value="Peroxidase_pln"/>
</dbReference>
<evidence type="ECO:0000259" key="10">
    <source>
        <dbReference type="PROSITE" id="PS50873"/>
    </source>
</evidence>
<evidence type="ECO:0000256" key="4">
    <source>
        <dbReference type="ARBA" id="ARBA00022559"/>
    </source>
</evidence>
<sequence length="90" mass="10478">MRRTKNSTTVNFDKHFYTNKAEQREDRYDTDACRVMMINGKETKSTVDEYSNNPNTFSTDFAAAMIKMSEIKPLTGQDGEIRQNCRRVNN</sequence>
<keyword evidence="6 9" id="KW-0479">Metal-binding</keyword>
<organism evidence="11 12">
    <name type="scientific">Castilleja foliolosa</name>
    <dbReference type="NCBI Taxonomy" id="1961234"/>
    <lineage>
        <taxon>Eukaryota</taxon>
        <taxon>Viridiplantae</taxon>
        <taxon>Streptophyta</taxon>
        <taxon>Embryophyta</taxon>
        <taxon>Tracheophyta</taxon>
        <taxon>Spermatophyta</taxon>
        <taxon>Magnoliopsida</taxon>
        <taxon>eudicotyledons</taxon>
        <taxon>Gunneridae</taxon>
        <taxon>Pentapetalae</taxon>
        <taxon>asterids</taxon>
        <taxon>lamiids</taxon>
        <taxon>Lamiales</taxon>
        <taxon>Orobanchaceae</taxon>
        <taxon>Pedicularideae</taxon>
        <taxon>Castillejinae</taxon>
        <taxon>Castilleja</taxon>
    </lineage>
</organism>
<comment type="cofactor">
    <cofactor evidence="2">
        <name>heme b</name>
        <dbReference type="ChEBI" id="CHEBI:60344"/>
    </cofactor>
</comment>
<dbReference type="PANTHER" id="PTHR31388">
    <property type="entry name" value="PEROXIDASE 72-RELATED"/>
    <property type="match status" value="1"/>
</dbReference>
<dbReference type="EMBL" id="JAVIJP010000005">
    <property type="protein sequence ID" value="KAL3653414.1"/>
    <property type="molecule type" value="Genomic_DNA"/>
</dbReference>
<dbReference type="GO" id="GO:0046872">
    <property type="term" value="F:metal ion binding"/>
    <property type="evidence" value="ECO:0007669"/>
    <property type="project" value="UniProtKB-KW"/>
</dbReference>
<keyword evidence="9" id="KW-0106">Calcium</keyword>
<keyword evidence="5" id="KW-0349">Heme</keyword>
<dbReference type="InterPro" id="IPR010255">
    <property type="entry name" value="Haem_peroxidase_sf"/>
</dbReference>
<evidence type="ECO:0000256" key="1">
    <source>
        <dbReference type="ARBA" id="ARBA00000189"/>
    </source>
</evidence>
<dbReference type="InterPro" id="IPR002016">
    <property type="entry name" value="Haem_peroxidase"/>
</dbReference>
<evidence type="ECO:0000256" key="5">
    <source>
        <dbReference type="ARBA" id="ARBA00022617"/>
    </source>
</evidence>
<name>A0ABD3EGP9_9LAMI</name>
<proteinExistence type="predicted"/>
<evidence type="ECO:0000256" key="7">
    <source>
        <dbReference type="ARBA" id="ARBA00023002"/>
    </source>
</evidence>
<dbReference type="PROSITE" id="PS50873">
    <property type="entry name" value="PEROXIDASE_4"/>
    <property type="match status" value="1"/>
</dbReference>
<gene>
    <name evidence="11" type="ORF">CASFOL_003095</name>
</gene>
<feature type="binding site" evidence="9">
    <location>
        <position position="8"/>
    </location>
    <ligand>
        <name>Ca(2+)</name>
        <dbReference type="ChEBI" id="CHEBI:29108"/>
        <label>2</label>
    </ligand>
</feature>
<accession>A0ABD3EGP9</accession>
<keyword evidence="4" id="KW-0575">Peroxidase</keyword>
<keyword evidence="12" id="KW-1185">Reference proteome</keyword>
<dbReference type="Proteomes" id="UP001632038">
    <property type="component" value="Unassembled WGS sequence"/>
</dbReference>
<dbReference type="GO" id="GO:0140825">
    <property type="term" value="F:lactoperoxidase activity"/>
    <property type="evidence" value="ECO:0007669"/>
    <property type="project" value="UniProtKB-EC"/>
</dbReference>
<dbReference type="PANTHER" id="PTHR31388:SF5">
    <property type="entry name" value="PEROXIDASE"/>
    <property type="match status" value="1"/>
</dbReference>
<evidence type="ECO:0000256" key="3">
    <source>
        <dbReference type="ARBA" id="ARBA00012313"/>
    </source>
</evidence>
<dbReference type="Gene3D" id="1.10.420.10">
    <property type="entry name" value="Peroxidase, domain 2"/>
    <property type="match status" value="1"/>
</dbReference>